<feature type="domain" description="GerMN" evidence="2">
    <location>
        <begin position="223"/>
        <end position="311"/>
    </location>
</feature>
<evidence type="ECO:0000256" key="1">
    <source>
        <dbReference type="SAM" id="SignalP"/>
    </source>
</evidence>
<dbReference type="SMART" id="SM00909">
    <property type="entry name" value="Germane"/>
    <property type="match status" value="2"/>
</dbReference>
<dbReference type="Pfam" id="PF10646">
    <property type="entry name" value="Germane"/>
    <property type="match status" value="2"/>
</dbReference>
<dbReference type="InterPro" id="IPR019606">
    <property type="entry name" value="GerMN"/>
</dbReference>
<feature type="domain" description="GerMN" evidence="2">
    <location>
        <begin position="78"/>
        <end position="165"/>
    </location>
</feature>
<keyword evidence="4" id="KW-1185">Reference proteome</keyword>
<organism evidence="3 4">
    <name type="scientific">Turicibacter faecis</name>
    <dbReference type="NCBI Taxonomy" id="2963365"/>
    <lineage>
        <taxon>Bacteria</taxon>
        <taxon>Bacillati</taxon>
        <taxon>Bacillota</taxon>
        <taxon>Erysipelotrichia</taxon>
        <taxon>Erysipelotrichales</taxon>
        <taxon>Turicibacteraceae</taxon>
        <taxon>Turicibacter</taxon>
    </lineage>
</organism>
<evidence type="ECO:0000313" key="3">
    <source>
        <dbReference type="EMBL" id="BEH90563.1"/>
    </source>
</evidence>
<proteinExistence type="predicted"/>
<sequence length="332" mass="37076">MQTKWIKRLTLPVLAMLFIYYASHSSDPATSNLVNTMSEQKQEQTMYSSEDYYAVYALHDSNNLVKTYVKKGEQTDRIEEIFSLLTTNANQLPTNTTSLVSPDAKLNDYKLKNGTLTLDLSSEFLDYTSDDEADLLSSIVWTYTELPDVDKVKFEIDGKAMSNLNGAMSVERGLDRSMGINLEIDTMSLDHTQLVTLYFMTDDSKEGLLVPVTRLISDTIDPITYAVSALIQGPAGENYVSVFDQNTTLLEDPVLTDGLLSLNFSSDLYYNNDQTEVSSTMLKQLVMTLTEVDEVEMVSVSIDGNIKVMDDTSRSIAVPTARTNVESFIEAH</sequence>
<protein>
    <recommendedName>
        <fullName evidence="2">GerMN domain-containing protein</fullName>
    </recommendedName>
</protein>
<dbReference type="RefSeq" id="WP_161832352.1">
    <property type="nucleotide sequence ID" value="NZ_AP028127.1"/>
</dbReference>
<gene>
    <name evidence="3" type="ORF">T23_06650</name>
</gene>
<dbReference type="EMBL" id="AP028127">
    <property type="protein sequence ID" value="BEH90563.1"/>
    <property type="molecule type" value="Genomic_DNA"/>
</dbReference>
<keyword evidence="1" id="KW-0732">Signal</keyword>
<feature type="chain" id="PRO_5046019382" description="GerMN domain-containing protein" evidence="1">
    <location>
        <begin position="25"/>
        <end position="332"/>
    </location>
</feature>
<evidence type="ECO:0000313" key="4">
    <source>
        <dbReference type="Proteomes" id="UP001432099"/>
    </source>
</evidence>
<dbReference type="Proteomes" id="UP001432099">
    <property type="component" value="Chromosome"/>
</dbReference>
<name>A0ABN6Z9Y6_9FIRM</name>
<feature type="signal peptide" evidence="1">
    <location>
        <begin position="1"/>
        <end position="24"/>
    </location>
</feature>
<evidence type="ECO:0000259" key="2">
    <source>
        <dbReference type="SMART" id="SM00909"/>
    </source>
</evidence>
<accession>A0ABN6Z9Y6</accession>
<reference evidence="3" key="1">
    <citation type="journal article" date="2024" name="Int. J. Syst. Evol. Microbiol.">
        <title>Turicibacter faecis sp. nov., isolated from faeces of heart failure mouse model.</title>
        <authorList>
            <person name="Imamura Y."/>
            <person name="Motooka D."/>
            <person name="Nakajima Y."/>
            <person name="Ito S."/>
            <person name="Kitakaze M."/>
            <person name="Iida T."/>
            <person name="Nakamura S."/>
        </authorList>
    </citation>
    <scope>NUCLEOTIDE SEQUENCE</scope>
    <source>
        <strain evidence="3">TC023</strain>
    </source>
</reference>